<evidence type="ECO:0000256" key="6">
    <source>
        <dbReference type="HAMAP-Rule" id="MF_01518"/>
    </source>
</evidence>
<comment type="cofactor">
    <cofactor evidence="6">
        <name>Mn(2+)</name>
        <dbReference type="ChEBI" id="CHEBI:29035"/>
    </cofactor>
</comment>
<dbReference type="InterPro" id="IPR006679">
    <property type="entry name" value="Adenine_deam"/>
</dbReference>
<dbReference type="SUPFAM" id="SSF51556">
    <property type="entry name" value="Metallo-dependent hydrolases"/>
    <property type="match status" value="1"/>
</dbReference>
<protein>
    <recommendedName>
        <fullName evidence="2 6">Adenine deaminase</fullName>
        <shortName evidence="6">Adenase</shortName>
        <shortName evidence="6">Adenine aminase</shortName>
        <ecNumber evidence="2 6">3.5.4.2</ecNumber>
    </recommendedName>
</protein>
<dbReference type="Gene3D" id="2.30.40.10">
    <property type="entry name" value="Urease, subunit C, domain 1"/>
    <property type="match status" value="1"/>
</dbReference>
<name>A0ABX9KFT5_9FUSO</name>
<dbReference type="EMBL" id="QUAJ01000017">
    <property type="protein sequence ID" value="REI40688.1"/>
    <property type="molecule type" value="Genomic_DNA"/>
</dbReference>
<feature type="domain" description="Adenine deaminase C-terminal" evidence="8">
    <location>
        <begin position="399"/>
        <end position="569"/>
    </location>
</feature>
<dbReference type="HAMAP" id="MF_01518">
    <property type="entry name" value="Adenine_deamin"/>
    <property type="match status" value="1"/>
</dbReference>
<evidence type="ECO:0000256" key="2">
    <source>
        <dbReference type="ARBA" id="ARBA00012782"/>
    </source>
</evidence>
<gene>
    <name evidence="6 9" type="primary">ade</name>
    <name evidence="9" type="ORF">DYH56_10000</name>
</gene>
<comment type="caution">
    <text evidence="9">The sequence shown here is derived from an EMBL/GenBank/DDBJ whole genome shotgun (WGS) entry which is preliminary data.</text>
</comment>
<dbReference type="Gene3D" id="3.20.20.140">
    <property type="entry name" value="Metal-dependent hydrolases"/>
    <property type="match status" value="1"/>
</dbReference>
<evidence type="ECO:0000256" key="1">
    <source>
        <dbReference type="ARBA" id="ARBA00006773"/>
    </source>
</evidence>
<dbReference type="InterPro" id="IPR011059">
    <property type="entry name" value="Metal-dep_hydrolase_composite"/>
</dbReference>
<dbReference type="GO" id="GO:0000034">
    <property type="term" value="F:adenine deaminase activity"/>
    <property type="evidence" value="ECO:0007669"/>
    <property type="project" value="UniProtKB-EC"/>
</dbReference>
<evidence type="ECO:0000256" key="4">
    <source>
        <dbReference type="ARBA" id="ARBA00023211"/>
    </source>
</evidence>
<dbReference type="InterPro" id="IPR026912">
    <property type="entry name" value="Adenine_deam_C"/>
</dbReference>
<keyword evidence="4 6" id="KW-0464">Manganese</keyword>
<dbReference type="PANTHER" id="PTHR11113:SF2">
    <property type="entry name" value="ADENINE DEAMINASE"/>
    <property type="match status" value="1"/>
</dbReference>
<evidence type="ECO:0000313" key="10">
    <source>
        <dbReference type="Proteomes" id="UP000263486"/>
    </source>
</evidence>
<comment type="catalytic activity">
    <reaction evidence="5 6">
        <text>adenine + H2O + H(+) = hypoxanthine + NH4(+)</text>
        <dbReference type="Rhea" id="RHEA:23688"/>
        <dbReference type="ChEBI" id="CHEBI:15377"/>
        <dbReference type="ChEBI" id="CHEBI:15378"/>
        <dbReference type="ChEBI" id="CHEBI:16708"/>
        <dbReference type="ChEBI" id="CHEBI:17368"/>
        <dbReference type="ChEBI" id="CHEBI:28938"/>
        <dbReference type="EC" id="3.5.4.2"/>
    </reaction>
</comment>
<evidence type="ECO:0000313" key="9">
    <source>
        <dbReference type="EMBL" id="REI40688.1"/>
    </source>
</evidence>
<proteinExistence type="inferred from homology"/>
<keyword evidence="3 6" id="KW-0378">Hydrolase</keyword>
<evidence type="ECO:0000256" key="3">
    <source>
        <dbReference type="ARBA" id="ARBA00022801"/>
    </source>
</evidence>
<dbReference type="NCBIfam" id="TIGR01178">
    <property type="entry name" value="ade"/>
    <property type="match status" value="1"/>
</dbReference>
<organism evidence="9 10">
    <name type="scientific">Psychrilyobacter piezotolerans</name>
    <dbReference type="NCBI Taxonomy" id="2293438"/>
    <lineage>
        <taxon>Bacteria</taxon>
        <taxon>Fusobacteriati</taxon>
        <taxon>Fusobacteriota</taxon>
        <taxon>Fusobacteriia</taxon>
        <taxon>Fusobacteriales</taxon>
        <taxon>Fusobacteriaceae</taxon>
        <taxon>Psychrilyobacter</taxon>
    </lineage>
</organism>
<dbReference type="Pfam" id="PF13382">
    <property type="entry name" value="Adenine_deam_C"/>
    <property type="match status" value="1"/>
</dbReference>
<dbReference type="CDD" id="cd01295">
    <property type="entry name" value="AdeC"/>
    <property type="match status" value="1"/>
</dbReference>
<dbReference type="PANTHER" id="PTHR11113">
    <property type="entry name" value="N-ACETYLGLUCOSAMINE-6-PHOSPHATE DEACETYLASE"/>
    <property type="match status" value="1"/>
</dbReference>
<feature type="domain" description="Amidohydrolase-related" evidence="7">
    <location>
        <begin position="65"/>
        <end position="346"/>
    </location>
</feature>
<dbReference type="RefSeq" id="WP_114642787.1">
    <property type="nucleotide sequence ID" value="NZ_JAACIO010000017.1"/>
</dbReference>
<dbReference type="Proteomes" id="UP000263486">
    <property type="component" value="Unassembled WGS sequence"/>
</dbReference>
<accession>A0ABX9KFT5</accession>
<evidence type="ECO:0000259" key="8">
    <source>
        <dbReference type="Pfam" id="PF13382"/>
    </source>
</evidence>
<dbReference type="InterPro" id="IPR006680">
    <property type="entry name" value="Amidohydro-rel"/>
</dbReference>
<comment type="similarity">
    <text evidence="1 6">Belongs to the metallo-dependent hydrolases superfamily. Adenine deaminase family.</text>
</comment>
<reference evidence="9 10" key="1">
    <citation type="submission" date="2018-08" db="EMBL/GenBank/DDBJ databases">
        <title>Draft genome sequence of Psychrilyobacter sp. strain SD5 isolated from Black Sea water.</title>
        <authorList>
            <person name="Yadav S."/>
            <person name="Villanueva L."/>
            <person name="Damste J.S.S."/>
        </authorList>
    </citation>
    <scope>NUCLEOTIDE SEQUENCE [LARGE SCALE GENOMIC DNA]</scope>
    <source>
        <strain evidence="9 10">SD5</strain>
    </source>
</reference>
<evidence type="ECO:0000259" key="7">
    <source>
        <dbReference type="Pfam" id="PF01979"/>
    </source>
</evidence>
<dbReference type="SUPFAM" id="SSF51338">
    <property type="entry name" value="Composite domain of metallo-dependent hydrolases"/>
    <property type="match status" value="1"/>
</dbReference>
<dbReference type="Pfam" id="PF01979">
    <property type="entry name" value="Amidohydro_1"/>
    <property type="match status" value="1"/>
</dbReference>
<keyword evidence="10" id="KW-1185">Reference proteome</keyword>
<dbReference type="EC" id="3.5.4.2" evidence="2 6"/>
<sequence>MNDKIKHLIDVAAKRKKAELVLKNCRIIDVFSSEIIEGDLAIDSGKIIGIGDYCGLHEIDLNGKYLSPGLIDSHVHMESSMISPGQFARAVVPKGTTSVITDPHEIANVCGLEGIKFMIKSSEDLPLNVYYMLPSCVPATPFENSGAILEAGELKELIGNPMVLGLGEMMNYPGVIQGDSKIVDKLKLAQDNNKIIDGHSPDISGEELNAYIIGGIKTDHECSTVDEMQDRLRKGIYISIREGSAAKNLEALIGGITPENERRCLFCTDDRHPEDIIESGHIDNNIRTAIKKGIDPITAIKMATINVCECYGIKNLGAIAPGYDADLIVVDSLEDFNVLEVIKNGKFAAKDGEALFQVKKEDITKVSGTVNFKKIHEKDLKIKLTSNRANVMRLLPHSLLTEKVIREVEVDDKGYFKFNSDKDLLKLAVIERHNATGNIGFSLVENFNLKGGAIASTVSNDSHNILVIGDNDHDMHAAVEEIGKIQGGVVIVSKGKVLKKLELPIAGLMSDKPIEAVKEILEEMLKTAYDRLGVNRDLDPFMTLAFLALPVIPEIKVTDKGLFDVVNFKFIDISVND</sequence>
<dbReference type="InterPro" id="IPR032466">
    <property type="entry name" value="Metal_Hydrolase"/>
</dbReference>
<evidence type="ECO:0000256" key="5">
    <source>
        <dbReference type="ARBA" id="ARBA00047720"/>
    </source>
</evidence>